<evidence type="ECO:0000313" key="11">
    <source>
        <dbReference type="Proteomes" id="UP000324705"/>
    </source>
</evidence>
<accession>A0A9R0VQS4</accession>
<dbReference type="Pfam" id="PF13637">
    <property type="entry name" value="Ank_4"/>
    <property type="match status" value="1"/>
</dbReference>
<dbReference type="PROSITE" id="PS51437">
    <property type="entry name" value="CG_1"/>
    <property type="match status" value="1"/>
</dbReference>
<dbReference type="Pfam" id="PF00612">
    <property type="entry name" value="IQ"/>
    <property type="match status" value="2"/>
</dbReference>
<feature type="compositionally biased region" description="Basic and acidic residues" evidence="8">
    <location>
        <begin position="714"/>
        <end position="724"/>
    </location>
</feature>
<proteinExistence type="inferred from homology"/>
<dbReference type="InterPro" id="IPR000048">
    <property type="entry name" value="IQ_motif_EF-hand-BS"/>
</dbReference>
<evidence type="ECO:0000256" key="8">
    <source>
        <dbReference type="SAM" id="MobiDB-lite"/>
    </source>
</evidence>
<feature type="repeat" description="ANK" evidence="7">
    <location>
        <begin position="643"/>
        <end position="675"/>
    </location>
</feature>
<dbReference type="CDD" id="cd00102">
    <property type="entry name" value="IPT"/>
    <property type="match status" value="1"/>
</dbReference>
<dbReference type="InterPro" id="IPR036770">
    <property type="entry name" value="Ankyrin_rpt-contain_sf"/>
</dbReference>
<dbReference type="PROSITE" id="PS50088">
    <property type="entry name" value="ANK_REPEAT"/>
    <property type="match status" value="1"/>
</dbReference>
<dbReference type="InterPro" id="IPR027417">
    <property type="entry name" value="P-loop_NTPase"/>
</dbReference>
<evidence type="ECO:0000256" key="4">
    <source>
        <dbReference type="ARBA" id="ARBA00023159"/>
    </source>
</evidence>
<dbReference type="PROSITE" id="PS50297">
    <property type="entry name" value="ANK_REP_REGION"/>
    <property type="match status" value="1"/>
</dbReference>
<dbReference type="AlphaFoldDB" id="A0A9R0VQS4"/>
<dbReference type="GO" id="GO:0005634">
    <property type="term" value="C:nucleus"/>
    <property type="evidence" value="ECO:0007669"/>
    <property type="project" value="UniProtKB-SubCell"/>
</dbReference>
<evidence type="ECO:0000256" key="2">
    <source>
        <dbReference type="ARBA" id="ARBA00008267"/>
    </source>
</evidence>
<evidence type="ECO:0000256" key="3">
    <source>
        <dbReference type="ARBA" id="ARBA00023043"/>
    </source>
</evidence>
<reference evidence="10 11" key="1">
    <citation type="submission" date="2017-09" db="EMBL/GenBank/DDBJ databases">
        <authorList>
            <consortium name="International Durum Wheat Genome Sequencing Consortium (IDWGSC)"/>
            <person name="Milanesi L."/>
        </authorList>
    </citation>
    <scope>NUCLEOTIDE SEQUENCE [LARGE SCALE GENOMIC DNA]</scope>
    <source>
        <strain evidence="11">cv. Svevo</strain>
    </source>
</reference>
<dbReference type="SUPFAM" id="SSF48403">
    <property type="entry name" value="Ankyrin repeat"/>
    <property type="match status" value="1"/>
</dbReference>
<comment type="similarity">
    <text evidence="2">Belongs to the CAMTA family.</text>
</comment>
<dbReference type="Gene3D" id="1.25.40.20">
    <property type="entry name" value="Ankyrin repeat-containing domain"/>
    <property type="match status" value="1"/>
</dbReference>
<evidence type="ECO:0000259" key="9">
    <source>
        <dbReference type="PROSITE" id="PS51437"/>
    </source>
</evidence>
<dbReference type="GO" id="GO:0003690">
    <property type="term" value="F:double-stranded DNA binding"/>
    <property type="evidence" value="ECO:0007669"/>
    <property type="project" value="TreeGrafter"/>
</dbReference>
<dbReference type="PANTHER" id="PTHR23335:SF35">
    <property type="entry name" value="OS01G0923600 PROTEIN"/>
    <property type="match status" value="1"/>
</dbReference>
<dbReference type="SUPFAM" id="SSF52540">
    <property type="entry name" value="P-loop containing nucleoside triphosphate hydrolases"/>
    <property type="match status" value="1"/>
</dbReference>
<dbReference type="Pfam" id="PF03859">
    <property type="entry name" value="CG-1"/>
    <property type="match status" value="1"/>
</dbReference>
<dbReference type="SUPFAM" id="SSF81296">
    <property type="entry name" value="E set domains"/>
    <property type="match status" value="1"/>
</dbReference>
<dbReference type="SMART" id="SM01076">
    <property type="entry name" value="CG-1"/>
    <property type="match status" value="1"/>
</dbReference>
<dbReference type="InterPro" id="IPR014756">
    <property type="entry name" value="Ig_E-set"/>
</dbReference>
<dbReference type="Gene3D" id="1.20.5.190">
    <property type="match status" value="1"/>
</dbReference>
<feature type="domain" description="CG-1" evidence="9">
    <location>
        <begin position="189"/>
        <end position="300"/>
    </location>
</feature>
<organism evidence="10 11">
    <name type="scientific">Triticum turgidum subsp. durum</name>
    <name type="common">Durum wheat</name>
    <name type="synonym">Triticum durum</name>
    <dbReference type="NCBI Taxonomy" id="4567"/>
    <lineage>
        <taxon>Eukaryota</taxon>
        <taxon>Viridiplantae</taxon>
        <taxon>Streptophyta</taxon>
        <taxon>Embryophyta</taxon>
        <taxon>Tracheophyta</taxon>
        <taxon>Spermatophyta</taxon>
        <taxon>Magnoliopsida</taxon>
        <taxon>Liliopsida</taxon>
        <taxon>Poales</taxon>
        <taxon>Poaceae</taxon>
        <taxon>BOP clade</taxon>
        <taxon>Pooideae</taxon>
        <taxon>Triticodae</taxon>
        <taxon>Triticeae</taxon>
        <taxon>Triticinae</taxon>
        <taxon>Triticum</taxon>
    </lineage>
</organism>
<dbReference type="GO" id="GO:0006357">
    <property type="term" value="P:regulation of transcription by RNA polymerase II"/>
    <property type="evidence" value="ECO:0007669"/>
    <property type="project" value="TreeGrafter"/>
</dbReference>
<keyword evidence="11" id="KW-1185">Reference proteome</keyword>
<dbReference type="Proteomes" id="UP000324705">
    <property type="component" value="Chromosome 3A"/>
</dbReference>
<keyword evidence="3 7" id="KW-0040">ANK repeat</keyword>
<dbReference type="InterPro" id="IPR013783">
    <property type="entry name" value="Ig-like_fold"/>
</dbReference>
<evidence type="ECO:0000256" key="1">
    <source>
        <dbReference type="ARBA" id="ARBA00004123"/>
    </source>
</evidence>
<keyword evidence="4" id="KW-0010">Activator</keyword>
<gene>
    <name evidence="10" type="ORF">TRITD_3Av1G246380</name>
</gene>
<feature type="compositionally biased region" description="Polar residues" evidence="8">
    <location>
        <begin position="306"/>
        <end position="316"/>
    </location>
</feature>
<dbReference type="InterPro" id="IPR002110">
    <property type="entry name" value="Ankyrin_rpt"/>
</dbReference>
<evidence type="ECO:0000256" key="7">
    <source>
        <dbReference type="PROSITE-ProRule" id="PRU00023"/>
    </source>
</evidence>
<dbReference type="Gene3D" id="2.60.40.10">
    <property type="entry name" value="Immunoglobulins"/>
    <property type="match status" value="1"/>
</dbReference>
<feature type="region of interest" description="Disordered" evidence="8">
    <location>
        <begin position="306"/>
        <end position="325"/>
    </location>
</feature>
<dbReference type="SMART" id="SM00248">
    <property type="entry name" value="ANK"/>
    <property type="match status" value="1"/>
</dbReference>
<evidence type="ECO:0000256" key="5">
    <source>
        <dbReference type="ARBA" id="ARBA00023163"/>
    </source>
</evidence>
<comment type="subcellular location">
    <subcellularLocation>
        <location evidence="1">Nucleus</location>
    </subcellularLocation>
</comment>
<evidence type="ECO:0000256" key="6">
    <source>
        <dbReference type="ARBA" id="ARBA00023242"/>
    </source>
</evidence>
<protein>
    <recommendedName>
        <fullName evidence="9">CG-1 domain-containing protein</fullName>
    </recommendedName>
</protein>
<dbReference type="GO" id="GO:0003712">
    <property type="term" value="F:transcription coregulator activity"/>
    <property type="evidence" value="ECO:0007669"/>
    <property type="project" value="TreeGrafter"/>
</dbReference>
<evidence type="ECO:0000313" key="10">
    <source>
        <dbReference type="EMBL" id="VAH67967.1"/>
    </source>
</evidence>
<dbReference type="PROSITE" id="PS50096">
    <property type="entry name" value="IQ"/>
    <property type="match status" value="2"/>
</dbReference>
<name>A0A9R0VQS4_TRITD</name>
<dbReference type="EMBL" id="LT934115">
    <property type="protein sequence ID" value="VAH67967.1"/>
    <property type="molecule type" value="Genomic_DNA"/>
</dbReference>
<keyword evidence="5" id="KW-0804">Transcription</keyword>
<dbReference type="Gramene" id="TRITD3Av1G246380.31">
    <property type="protein sequence ID" value="TRITD3Av1G246380.31"/>
    <property type="gene ID" value="TRITD3Av1G246380"/>
</dbReference>
<feature type="region of interest" description="Disordered" evidence="8">
    <location>
        <begin position="713"/>
        <end position="733"/>
    </location>
</feature>
<dbReference type="PANTHER" id="PTHR23335">
    <property type="entry name" value="CALMODULIN-BINDING TRANSCRIPTION ACTIVATOR CAMTA"/>
    <property type="match status" value="1"/>
</dbReference>
<dbReference type="InterPro" id="IPR005559">
    <property type="entry name" value="CG-1_dom"/>
</dbReference>
<sequence>MTEGDDSDNRFRVGVGSGSGSAFGLDVWGRRWWDVKGSMDGVPRGRQSEVLLQAVPLRVLLQPALLERLLQGHLERDLIQQYSIQEVVPPTANTWGSSWRRPGHSRLTSVVPAGIFGALATPPAPVLSPSPEFVRPPRCSSSSGKVINAGFSRRLLLSTTVVPKFQYFPVSCAVSAADFGYQAPGGHDILNLQREVKTRWLKPREVLDILQNCGSWFLFNRRVHRFFRNDGYVWQKKKNGKSGNEAHEYLKVDNVKALNCYYARAENNPRFMRRIYWMLEPAYEHIVLVHYRDVLEGSISVSVLNGSPTSNQNGSASRADAHSSPGLTSEIVAPLLNSCSPGSAEEVSSQIPTINNETNDISLFDWRRTLEMQLSLENKERHDVNTDEVLPNHDPIPAHGIQNEELDACINLADVFDLGFSEDNHAEGSHPYPDPIDVLKYSETWLEDDQLKSILHSAPVTIDENQWFHLHEVSPEWAFCSESAKVVIVGDFPCNLSNSSWVLFGDVKVPAVVVQQGVIRCYTPPYLGAGKMLFDSHGCELFSKFRLPLPNARSGFPVNPSEIIGRTCEQLDHENAVNCIMEVMLNNKFQDWLSSKFEQNSEGEYLLPRQYHGVIHTIAALGYDWALKPLLSNGVPINYRDANGWTALHWAARFGREQMVAVLVVAGAAVGALSDPTAEDPAAKTPASIASAYGFIGISAFLSEAQLTSTLDSLESKENGKPVDHNGGVSTSNAVDRVSDKCAHVDGGTDDQLALKDSLGAIRNAVQAAGRIQATFRVFSLKKKKQKALQNGDSSASPSMLERATLSIQKNFRCWKKRKEYQKIRKNVIKIQARFRAHRERNKYKELLQSVGILEKIMLRWFRKGVGLRGINSRAMPIDQDEEEDIVKVFRKERVETAVSEAVSRVSAIVGCPVARLDYRRMLEMHQQAKIGHGK</sequence>
<dbReference type="SMART" id="SM00015">
    <property type="entry name" value="IQ"/>
    <property type="match status" value="2"/>
</dbReference>
<dbReference type="CDD" id="cd23767">
    <property type="entry name" value="IQCD"/>
    <property type="match status" value="1"/>
</dbReference>
<keyword evidence="6" id="KW-0539">Nucleus</keyword>